<evidence type="ECO:0000313" key="1">
    <source>
        <dbReference type="EMBL" id="SDM67556.1"/>
    </source>
</evidence>
<dbReference type="Pfam" id="PF02082">
    <property type="entry name" value="Rrf2"/>
    <property type="match status" value="1"/>
</dbReference>
<dbReference type="GO" id="GO:0005829">
    <property type="term" value="C:cytosol"/>
    <property type="evidence" value="ECO:0007669"/>
    <property type="project" value="TreeGrafter"/>
</dbReference>
<protein>
    <submittedName>
        <fullName evidence="1">Transcriptional regulator, BadM/Rrf2 family</fullName>
    </submittedName>
</protein>
<keyword evidence="2" id="KW-1185">Reference proteome</keyword>
<dbReference type="PANTHER" id="PTHR33221:SF15">
    <property type="entry name" value="HTH-TYPE TRANSCRIPTIONAL REGULATOR YWGB-RELATED"/>
    <property type="match status" value="1"/>
</dbReference>
<dbReference type="AlphaFoldDB" id="A0A1G9V677"/>
<dbReference type="InterPro" id="IPR000944">
    <property type="entry name" value="Tscrpt_reg_Rrf2"/>
</dbReference>
<dbReference type="InterPro" id="IPR036388">
    <property type="entry name" value="WH-like_DNA-bd_sf"/>
</dbReference>
<dbReference type="GO" id="GO:0003700">
    <property type="term" value="F:DNA-binding transcription factor activity"/>
    <property type="evidence" value="ECO:0007669"/>
    <property type="project" value="TreeGrafter"/>
</dbReference>
<dbReference type="PROSITE" id="PS51197">
    <property type="entry name" value="HTH_RRF2_2"/>
    <property type="match status" value="1"/>
</dbReference>
<dbReference type="EMBL" id="FNIE01000001">
    <property type="protein sequence ID" value="SDM67556.1"/>
    <property type="molecule type" value="Genomic_DNA"/>
</dbReference>
<dbReference type="Proteomes" id="UP000199341">
    <property type="component" value="Unassembled WGS sequence"/>
</dbReference>
<dbReference type="SUPFAM" id="SSF46785">
    <property type="entry name" value="Winged helix' DNA-binding domain"/>
    <property type="match status" value="1"/>
</dbReference>
<dbReference type="RefSeq" id="WP_093782245.1">
    <property type="nucleotide sequence ID" value="NZ_FNIE01000001.1"/>
</dbReference>
<dbReference type="Gene3D" id="1.10.10.10">
    <property type="entry name" value="Winged helix-like DNA-binding domain superfamily/Winged helix DNA-binding domain"/>
    <property type="match status" value="1"/>
</dbReference>
<dbReference type="FunFam" id="1.10.10.10:FF:000138">
    <property type="entry name" value="Rrf2 family transcriptional regulator"/>
    <property type="match status" value="1"/>
</dbReference>
<gene>
    <name evidence="1" type="ORF">SAMN05216259_101141</name>
</gene>
<dbReference type="OrthoDB" id="9800506at2"/>
<proteinExistence type="predicted"/>
<accession>A0A1G9V677</accession>
<dbReference type="InterPro" id="IPR036390">
    <property type="entry name" value="WH_DNA-bd_sf"/>
</dbReference>
<name>A0A1G9V677_9ACTN</name>
<reference evidence="1 2" key="1">
    <citation type="submission" date="2016-10" db="EMBL/GenBank/DDBJ databases">
        <authorList>
            <person name="de Groot N.N."/>
        </authorList>
    </citation>
    <scope>NUCLEOTIDE SEQUENCE [LARGE SCALE GENOMIC DNA]</scope>
    <source>
        <strain evidence="1 2">CGMCC 4.2022</strain>
    </source>
</reference>
<dbReference type="PANTHER" id="PTHR33221">
    <property type="entry name" value="WINGED HELIX-TURN-HELIX TRANSCRIPTIONAL REGULATOR, RRF2 FAMILY"/>
    <property type="match status" value="1"/>
</dbReference>
<organism evidence="1 2">
    <name type="scientific">Actinacidiphila guanduensis</name>
    <dbReference type="NCBI Taxonomy" id="310781"/>
    <lineage>
        <taxon>Bacteria</taxon>
        <taxon>Bacillati</taxon>
        <taxon>Actinomycetota</taxon>
        <taxon>Actinomycetes</taxon>
        <taxon>Kitasatosporales</taxon>
        <taxon>Streptomycetaceae</taxon>
        <taxon>Actinacidiphila</taxon>
    </lineage>
</organism>
<sequence length="143" mass="15200">MGANSRLTVAAHALAWIELNRRMGGEVATSEQIANSVNTNAVVIRRLLGELREAGLVESRRGAGAGWRLARPAESISLAEVYRAVEEAPLFALHPAEPNQECPVGHGIRSALAPVYGDAEEALRAQLARTSVADVVRDSLAVP</sequence>
<dbReference type="STRING" id="310781.SAMN05216259_101141"/>
<evidence type="ECO:0000313" key="2">
    <source>
        <dbReference type="Proteomes" id="UP000199341"/>
    </source>
</evidence>